<dbReference type="KEGG" id="mmao:MMOS7_07960"/>
<protein>
    <submittedName>
        <fullName evidence="1">Uncharacterized protein</fullName>
    </submittedName>
</protein>
<sequence length="155" mass="18607">MKNKHFSAFNNYGHFQMSLYIPERLRIDYKSFLKGRLEFRVLKDPKSKFLITLIHFLENGLIYELPFDPQMNEYSDSLTAEDLSIIVVNSTKMDIMDDKDLKLPPCLLESWNLIWEKSNEFESIEYSREYLEWLNTLYSYDIDTLFEKSEFVCLI</sequence>
<dbReference type="Proteomes" id="UP000263689">
    <property type="component" value="Chromosome"/>
</dbReference>
<dbReference type="AlphaFoldDB" id="A0A2Z5PFY0"/>
<dbReference type="GeneID" id="37875283"/>
<accession>A0A2Z5PFY0</accession>
<organism evidence="1 2">
    <name type="scientific">Methanococcus maripaludis OS7</name>
    <dbReference type="NCBI Taxonomy" id="637915"/>
    <lineage>
        <taxon>Archaea</taxon>
        <taxon>Methanobacteriati</taxon>
        <taxon>Methanobacteriota</taxon>
        <taxon>Methanomada group</taxon>
        <taxon>Methanococci</taxon>
        <taxon>Methanococcales</taxon>
        <taxon>Methanococcaceae</taxon>
        <taxon>Methanococcus</taxon>
    </lineage>
</organism>
<gene>
    <name evidence="1" type="ORF">MMOS7_07960</name>
</gene>
<dbReference type="EMBL" id="AP011528">
    <property type="protein sequence ID" value="BAP62882.1"/>
    <property type="molecule type" value="Genomic_DNA"/>
</dbReference>
<reference evidence="1 2" key="1">
    <citation type="submission" date="2009-06" db="EMBL/GenBank/DDBJ databases">
        <title>Molecular Evidence for Microbiologically Influenced Corrosion from genome of Methanogen.</title>
        <authorList>
            <person name="Ito N."/>
            <person name="Tsurumaru H."/>
            <person name="Shimizu A."/>
            <person name="Harada T."/>
            <person name="Hosoyama A."/>
            <person name="Horikawa H."/>
            <person name="Wakai S."/>
            <person name="Sasaki K."/>
            <person name="Nishijima K."/>
            <person name="Ataku H."/>
            <person name="Yamazaki J."/>
            <person name="Mise M."/>
            <person name="Yamazaki S."/>
            <person name="Tanikawa S."/>
            <person name="Harayama S."/>
            <person name="Fujita N."/>
        </authorList>
    </citation>
    <scope>NUCLEOTIDE SEQUENCE [LARGE SCALE GENOMIC DNA]</scope>
    <source>
        <strain evidence="2">OS7 ( NBRC 103642)</strain>
    </source>
</reference>
<proteinExistence type="predicted"/>
<evidence type="ECO:0000313" key="1">
    <source>
        <dbReference type="EMBL" id="BAP62882.1"/>
    </source>
</evidence>
<evidence type="ECO:0000313" key="2">
    <source>
        <dbReference type="Proteomes" id="UP000263689"/>
    </source>
</evidence>
<dbReference type="RefSeq" id="WP_119720842.1">
    <property type="nucleotide sequence ID" value="NZ_AP011528.1"/>
</dbReference>
<name>A0A2Z5PFY0_METMI</name>